<dbReference type="PANTHER" id="PTHR45625:SF4">
    <property type="entry name" value="PEPTIDYLPROLYL ISOMERASE DOMAIN AND WD REPEAT-CONTAINING PROTEIN 1"/>
    <property type="match status" value="1"/>
</dbReference>
<dbReference type="PANTHER" id="PTHR45625">
    <property type="entry name" value="PEPTIDYL-PROLYL CIS-TRANS ISOMERASE-RELATED"/>
    <property type="match status" value="1"/>
</dbReference>
<comment type="catalytic activity">
    <reaction evidence="3">
        <text>[protein]-peptidylproline (omega=180) = [protein]-peptidylproline (omega=0)</text>
        <dbReference type="Rhea" id="RHEA:16237"/>
        <dbReference type="Rhea" id="RHEA-COMP:10747"/>
        <dbReference type="Rhea" id="RHEA-COMP:10748"/>
        <dbReference type="ChEBI" id="CHEBI:83833"/>
        <dbReference type="ChEBI" id="CHEBI:83834"/>
        <dbReference type="EC" id="5.2.1.8"/>
    </reaction>
</comment>
<dbReference type="EC" id="5.2.1.8" evidence="3"/>
<dbReference type="Pfam" id="PF00160">
    <property type="entry name" value="Pro_isomerase"/>
    <property type="match status" value="1"/>
</dbReference>
<dbReference type="GO" id="GO:0003755">
    <property type="term" value="F:peptidyl-prolyl cis-trans isomerase activity"/>
    <property type="evidence" value="ECO:0007669"/>
    <property type="project" value="UniProtKB-UniRule"/>
</dbReference>
<comment type="function">
    <text evidence="3">PPIases accelerate the folding of proteins. It catalyzes the cis-trans isomerization of proline imidic peptide bonds in oligopeptides.</text>
</comment>
<dbReference type="PROSITE" id="PS51257">
    <property type="entry name" value="PROKAR_LIPOPROTEIN"/>
    <property type="match status" value="1"/>
</dbReference>
<dbReference type="SUPFAM" id="SSF50891">
    <property type="entry name" value="Cyclophilin-like"/>
    <property type="match status" value="1"/>
</dbReference>
<dbReference type="InterPro" id="IPR044666">
    <property type="entry name" value="Cyclophilin_A-like"/>
</dbReference>
<evidence type="ECO:0000256" key="4">
    <source>
        <dbReference type="SAM" id="MobiDB-lite"/>
    </source>
</evidence>
<keyword evidence="3" id="KW-0732">Signal</keyword>
<feature type="region of interest" description="Disordered" evidence="4">
    <location>
        <begin position="21"/>
        <end position="43"/>
    </location>
</feature>
<keyword evidence="1 3" id="KW-0697">Rotamase</keyword>
<organism evidence="6 7">
    <name type="scientific">Nonlabens marinus S1-08</name>
    <dbReference type="NCBI Taxonomy" id="1454201"/>
    <lineage>
        <taxon>Bacteria</taxon>
        <taxon>Pseudomonadati</taxon>
        <taxon>Bacteroidota</taxon>
        <taxon>Flavobacteriia</taxon>
        <taxon>Flavobacteriales</taxon>
        <taxon>Flavobacteriaceae</taxon>
        <taxon>Nonlabens</taxon>
    </lineage>
</organism>
<name>W8VQW2_9FLAO</name>
<accession>W8VQW2</accession>
<dbReference type="PRINTS" id="PR00153">
    <property type="entry name" value="CSAPPISMRASE"/>
</dbReference>
<dbReference type="InterPro" id="IPR002130">
    <property type="entry name" value="Cyclophilin-type_PPIase_dom"/>
</dbReference>
<evidence type="ECO:0000256" key="1">
    <source>
        <dbReference type="ARBA" id="ARBA00023110"/>
    </source>
</evidence>
<dbReference type="HOGENOM" id="CLU_012062_16_0_10"/>
<feature type="chain" id="PRO_5006531672" description="Peptidyl-prolyl cis-trans isomerase" evidence="3">
    <location>
        <begin position="23"/>
        <end position="241"/>
    </location>
</feature>
<evidence type="ECO:0000256" key="3">
    <source>
        <dbReference type="RuleBase" id="RU363019"/>
    </source>
</evidence>
<dbReference type="InterPro" id="IPR029000">
    <property type="entry name" value="Cyclophilin-like_dom_sf"/>
</dbReference>
<dbReference type="RefSeq" id="WP_041496449.1">
    <property type="nucleotide sequence ID" value="NZ_AP014548.1"/>
</dbReference>
<evidence type="ECO:0000313" key="7">
    <source>
        <dbReference type="Proteomes" id="UP000031760"/>
    </source>
</evidence>
<dbReference type="KEGG" id="nmf:NMS_1925"/>
<evidence type="ECO:0000313" key="6">
    <source>
        <dbReference type="EMBL" id="BAO55934.1"/>
    </source>
</evidence>
<dbReference type="Gene3D" id="2.40.100.10">
    <property type="entry name" value="Cyclophilin-like"/>
    <property type="match status" value="1"/>
</dbReference>
<dbReference type="PROSITE" id="PS50072">
    <property type="entry name" value="CSA_PPIASE_2"/>
    <property type="match status" value="1"/>
</dbReference>
<keyword evidence="7" id="KW-1185">Reference proteome</keyword>
<dbReference type="STRING" id="1454201.NMS_1925"/>
<feature type="domain" description="PPIase cyclophilin-type" evidence="5">
    <location>
        <begin position="92"/>
        <end position="235"/>
    </location>
</feature>
<keyword evidence="2 3" id="KW-0413">Isomerase</keyword>
<protein>
    <recommendedName>
        <fullName evidence="3">Peptidyl-prolyl cis-trans isomerase</fullName>
        <shortName evidence="3">PPIase</shortName>
        <ecNumber evidence="3">5.2.1.8</ecNumber>
    </recommendedName>
</protein>
<gene>
    <name evidence="6" type="ORF">NMS_1925</name>
</gene>
<dbReference type="CDD" id="cd00317">
    <property type="entry name" value="cyclophilin"/>
    <property type="match status" value="1"/>
</dbReference>
<evidence type="ECO:0000256" key="2">
    <source>
        <dbReference type="ARBA" id="ARBA00023235"/>
    </source>
</evidence>
<evidence type="ECO:0000259" key="5">
    <source>
        <dbReference type="PROSITE" id="PS50072"/>
    </source>
</evidence>
<reference evidence="6 7" key="1">
    <citation type="journal article" date="2014" name="Proc. Natl. Acad. Sci. U.S.A.">
        <title>Functional characterization of flavobacteria rhodopsins reveals a unique class of light-driven chloride pump in bacteria.</title>
        <authorList>
            <person name="Yoshizawa S."/>
            <person name="Kumagai Y."/>
            <person name="Kim H."/>
            <person name="Ogura Y."/>
            <person name="Hayashi T."/>
            <person name="Iwasaki W."/>
            <person name="DeLong E.F."/>
            <person name="Kogure K."/>
        </authorList>
    </citation>
    <scope>NUCLEOTIDE SEQUENCE [LARGE SCALE GENOMIC DNA]</scope>
    <source>
        <strain evidence="6 7">S1-08</strain>
    </source>
</reference>
<proteinExistence type="inferred from homology"/>
<comment type="similarity">
    <text evidence="3">Belongs to the cyclophilin-type PPIase family.</text>
</comment>
<sequence>MKSMWICLCMLVVLVSCKDTTADSKPPQKEEAPPPSKEEQEEESLAEFYKPRVSYEGDTLLSYIPQDSVKAFFTRYGKRNPETKVRMSTKYGDIDMELFTETPIYRASFIYLIKNGYFDETVVYRTVPRFIVQAGHSDNKITAEKRTSAGNYKLEPNFLPNVKHAYGTLSSAKQWEDNPEDWHNPFDFFISLRATDHLDGEHTIFGRVTSGMEVAEKISQVETDTAEWPLIDVYIKMSVLE</sequence>
<dbReference type="AlphaFoldDB" id="W8VQW2"/>
<dbReference type="OrthoDB" id="9807797at2"/>
<dbReference type="EMBL" id="AP014548">
    <property type="protein sequence ID" value="BAO55934.1"/>
    <property type="molecule type" value="Genomic_DNA"/>
</dbReference>
<dbReference type="Proteomes" id="UP000031760">
    <property type="component" value="Chromosome"/>
</dbReference>
<feature type="signal peptide" evidence="3">
    <location>
        <begin position="1"/>
        <end position="22"/>
    </location>
</feature>
<feature type="compositionally biased region" description="Basic and acidic residues" evidence="4">
    <location>
        <begin position="21"/>
        <end position="38"/>
    </location>
</feature>